<feature type="transmembrane region" description="Helical" evidence="7">
    <location>
        <begin position="177"/>
        <end position="195"/>
    </location>
</feature>
<feature type="transmembrane region" description="Helical" evidence="7">
    <location>
        <begin position="125"/>
        <end position="146"/>
    </location>
</feature>
<sequence>MKTDDTIELKKKKGLSLQKMLAPLALVIIYAFFSLFGRNFFSYITLVNILDSSYYIGFLAIGVTFVIITGGIDLSCGTVMMAATIIGGTAYKTWGWPMWLSLILIIIVATSFGLFNGILVSRLKLPPFIATLGTMMISLGTGSIVSNVRSATFPARGSADSWFKGIFKFITEDNTSYPTGAIVLFGTAFIAYIILTRTKMGRYIFAVGSNKEAARLSGIDVAKWEMMAYVISGFLAGIGGIAFAAVYTTVMPAQGQGFELYAIAGAVIGGTSLSGGAGSVFGTMIGVYIMSVLRAGLPSMDLQSQYQTFFTGVVVLGAVMLDIYRTKKSSEVRILSDSDKYKEEMLAKISQLKAKESVADIADKKALQSELADLRREMRTQYRTLRREEKAQRAALRKKEKEFSKK</sequence>
<name>A0A372MEW3_9SPIR</name>
<dbReference type="InterPro" id="IPR001851">
    <property type="entry name" value="ABC_transp_permease"/>
</dbReference>
<dbReference type="Pfam" id="PF02653">
    <property type="entry name" value="BPD_transp_2"/>
    <property type="match status" value="1"/>
</dbReference>
<feature type="transmembrane region" description="Helical" evidence="7">
    <location>
        <begin position="21"/>
        <end position="41"/>
    </location>
</feature>
<keyword evidence="6" id="KW-0175">Coiled coil</keyword>
<evidence type="ECO:0000313" key="8">
    <source>
        <dbReference type="EMBL" id="RFU94315.1"/>
    </source>
</evidence>
<evidence type="ECO:0000256" key="6">
    <source>
        <dbReference type="SAM" id="Coils"/>
    </source>
</evidence>
<keyword evidence="4 7" id="KW-1133">Transmembrane helix</keyword>
<comment type="caution">
    <text evidence="8">The sequence shown here is derived from an EMBL/GenBank/DDBJ whole genome shotgun (WGS) entry which is preliminary data.</text>
</comment>
<keyword evidence="5 7" id="KW-0472">Membrane</keyword>
<evidence type="ECO:0000256" key="1">
    <source>
        <dbReference type="ARBA" id="ARBA00004651"/>
    </source>
</evidence>
<accession>A0A372MEW3</accession>
<reference evidence="8 9" key="2">
    <citation type="submission" date="2018-09" db="EMBL/GenBank/DDBJ databases">
        <title>Genome of Sphaerochaeta halotolerans strain 4-11.</title>
        <authorList>
            <person name="Nazina T.N."/>
            <person name="Sokolova D.S."/>
        </authorList>
    </citation>
    <scope>NUCLEOTIDE SEQUENCE [LARGE SCALE GENOMIC DNA]</scope>
    <source>
        <strain evidence="8 9">4-11</strain>
    </source>
</reference>
<organism evidence="8 9">
    <name type="scientific">Sphaerochaeta halotolerans</name>
    <dbReference type="NCBI Taxonomy" id="2293840"/>
    <lineage>
        <taxon>Bacteria</taxon>
        <taxon>Pseudomonadati</taxon>
        <taxon>Spirochaetota</taxon>
        <taxon>Spirochaetia</taxon>
        <taxon>Spirochaetales</taxon>
        <taxon>Sphaerochaetaceae</taxon>
        <taxon>Sphaerochaeta</taxon>
    </lineage>
</organism>
<dbReference type="PANTHER" id="PTHR32196">
    <property type="entry name" value="ABC TRANSPORTER PERMEASE PROTEIN YPHD-RELATED-RELATED"/>
    <property type="match status" value="1"/>
</dbReference>
<proteinExistence type="predicted"/>
<feature type="coiled-coil region" evidence="6">
    <location>
        <begin position="364"/>
        <end position="402"/>
    </location>
</feature>
<feature type="transmembrane region" description="Helical" evidence="7">
    <location>
        <begin position="53"/>
        <end position="86"/>
    </location>
</feature>
<keyword evidence="2" id="KW-1003">Cell membrane</keyword>
<feature type="transmembrane region" description="Helical" evidence="7">
    <location>
        <begin position="260"/>
        <end position="293"/>
    </location>
</feature>
<evidence type="ECO:0000256" key="2">
    <source>
        <dbReference type="ARBA" id="ARBA00022475"/>
    </source>
</evidence>
<reference evidence="9" key="1">
    <citation type="submission" date="2018-08" db="EMBL/GenBank/DDBJ databases">
        <authorList>
            <person name="Grouzdev D.S."/>
            <person name="Krutkina M.S."/>
        </authorList>
    </citation>
    <scope>NUCLEOTIDE SEQUENCE [LARGE SCALE GENOMIC DNA]</scope>
    <source>
        <strain evidence="9">4-11</strain>
    </source>
</reference>
<evidence type="ECO:0000256" key="7">
    <source>
        <dbReference type="SAM" id="Phobius"/>
    </source>
</evidence>
<evidence type="ECO:0000256" key="5">
    <source>
        <dbReference type="ARBA" id="ARBA00023136"/>
    </source>
</evidence>
<dbReference type="RefSeq" id="WP_117330883.1">
    <property type="nucleotide sequence ID" value="NZ_QUWK01000010.1"/>
</dbReference>
<protein>
    <submittedName>
        <fullName evidence="8">ABC transporter permease</fullName>
    </submittedName>
</protein>
<comment type="subcellular location">
    <subcellularLocation>
        <location evidence="1">Cell membrane</location>
        <topology evidence="1">Multi-pass membrane protein</topology>
    </subcellularLocation>
</comment>
<dbReference type="PANTHER" id="PTHR32196:SF72">
    <property type="entry name" value="RIBOSE IMPORT PERMEASE PROTEIN RBSC"/>
    <property type="match status" value="1"/>
</dbReference>
<keyword evidence="9" id="KW-1185">Reference proteome</keyword>
<evidence type="ECO:0000256" key="3">
    <source>
        <dbReference type="ARBA" id="ARBA00022692"/>
    </source>
</evidence>
<evidence type="ECO:0000256" key="4">
    <source>
        <dbReference type="ARBA" id="ARBA00022989"/>
    </source>
</evidence>
<evidence type="ECO:0000313" key="9">
    <source>
        <dbReference type="Proteomes" id="UP000264002"/>
    </source>
</evidence>
<dbReference type="Proteomes" id="UP000264002">
    <property type="component" value="Unassembled WGS sequence"/>
</dbReference>
<dbReference type="EMBL" id="QUWK01000010">
    <property type="protein sequence ID" value="RFU94315.1"/>
    <property type="molecule type" value="Genomic_DNA"/>
</dbReference>
<feature type="transmembrane region" description="Helical" evidence="7">
    <location>
        <begin position="98"/>
        <end position="119"/>
    </location>
</feature>
<feature type="transmembrane region" description="Helical" evidence="7">
    <location>
        <begin position="226"/>
        <end position="248"/>
    </location>
</feature>
<dbReference type="GO" id="GO:0022857">
    <property type="term" value="F:transmembrane transporter activity"/>
    <property type="evidence" value="ECO:0007669"/>
    <property type="project" value="InterPro"/>
</dbReference>
<gene>
    <name evidence="8" type="ORF">DYP60_10090</name>
</gene>
<keyword evidence="3 7" id="KW-0812">Transmembrane</keyword>
<dbReference type="AlphaFoldDB" id="A0A372MEW3"/>
<dbReference type="CDD" id="cd06579">
    <property type="entry name" value="TM_PBP1_transp_AraH_like"/>
    <property type="match status" value="1"/>
</dbReference>
<dbReference type="GO" id="GO:0005886">
    <property type="term" value="C:plasma membrane"/>
    <property type="evidence" value="ECO:0007669"/>
    <property type="project" value="UniProtKB-SubCell"/>
</dbReference>